<keyword evidence="3" id="KW-1185">Reference proteome</keyword>
<proteinExistence type="predicted"/>
<protein>
    <submittedName>
        <fullName evidence="2">Uncharacterized protein</fullName>
    </submittedName>
</protein>
<evidence type="ECO:0000256" key="1">
    <source>
        <dbReference type="SAM" id="Coils"/>
    </source>
</evidence>
<organism evidence="2 3">
    <name type="scientific">Mytilus coruscus</name>
    <name type="common">Sea mussel</name>
    <dbReference type="NCBI Taxonomy" id="42192"/>
    <lineage>
        <taxon>Eukaryota</taxon>
        <taxon>Metazoa</taxon>
        <taxon>Spiralia</taxon>
        <taxon>Lophotrochozoa</taxon>
        <taxon>Mollusca</taxon>
        <taxon>Bivalvia</taxon>
        <taxon>Autobranchia</taxon>
        <taxon>Pteriomorphia</taxon>
        <taxon>Mytilida</taxon>
        <taxon>Mytiloidea</taxon>
        <taxon>Mytilidae</taxon>
        <taxon>Mytilinae</taxon>
        <taxon>Mytilus</taxon>
    </lineage>
</organism>
<sequence>MVKYAVTKQLHPSHECQKVRLRKEENNNVPCVSFTDNPQHYPEDADEGQEVLQNTIESLHHKILSVEKSRDDMAETLQTKIEKKLEQSKAHLEEQRLNFEQQRDIYTKQKEEQFEEMRELIKKQNEEIKDIHEYSKRLHAHLQQKEPNFD</sequence>
<evidence type="ECO:0000313" key="3">
    <source>
        <dbReference type="Proteomes" id="UP000507470"/>
    </source>
</evidence>
<accession>A0A6J8C0D7</accession>
<dbReference type="AlphaFoldDB" id="A0A6J8C0D7"/>
<dbReference type="Proteomes" id="UP000507470">
    <property type="component" value="Unassembled WGS sequence"/>
</dbReference>
<keyword evidence="1" id="KW-0175">Coiled coil</keyword>
<name>A0A6J8C0D7_MYTCO</name>
<feature type="coiled-coil region" evidence="1">
    <location>
        <begin position="74"/>
        <end position="127"/>
    </location>
</feature>
<evidence type="ECO:0000313" key="2">
    <source>
        <dbReference type="EMBL" id="CAC5389828.1"/>
    </source>
</evidence>
<gene>
    <name evidence="2" type="ORF">MCOR_24964</name>
</gene>
<dbReference type="OrthoDB" id="6205063at2759"/>
<dbReference type="EMBL" id="CACVKT020004375">
    <property type="protein sequence ID" value="CAC5389828.1"/>
    <property type="molecule type" value="Genomic_DNA"/>
</dbReference>
<reference evidence="2 3" key="1">
    <citation type="submission" date="2020-06" db="EMBL/GenBank/DDBJ databases">
        <authorList>
            <person name="Li R."/>
            <person name="Bekaert M."/>
        </authorList>
    </citation>
    <scope>NUCLEOTIDE SEQUENCE [LARGE SCALE GENOMIC DNA]</scope>
    <source>
        <strain evidence="3">wild</strain>
    </source>
</reference>